<reference evidence="5 6" key="1">
    <citation type="journal article" date="2014" name="Proc. Natl. Acad. Sci. U.S.A.">
        <title>Functional type 2 photosynthetic reaction centers found in the rare bacterial phylum Gemmatimonadetes.</title>
        <authorList>
            <person name="Zeng Y."/>
            <person name="Feng F."/>
            <person name="Medova H."/>
            <person name="Dean J."/>
            <person name="Koblizek M."/>
        </authorList>
    </citation>
    <scope>NUCLEOTIDE SEQUENCE [LARGE SCALE GENOMIC DNA]</scope>
    <source>
        <strain evidence="5 6">AP64</strain>
    </source>
</reference>
<comment type="subcellular location">
    <subcellularLocation>
        <location evidence="1">Periplasm</location>
    </subcellularLocation>
</comment>
<dbReference type="EMBL" id="CP011454">
    <property type="protein sequence ID" value="AMW04649.1"/>
    <property type="molecule type" value="Genomic_DNA"/>
</dbReference>
<dbReference type="InterPro" id="IPR015168">
    <property type="entry name" value="SsuA/THI5"/>
</dbReference>
<dbReference type="PANTHER" id="PTHR30024">
    <property type="entry name" value="ALIPHATIC SULFONATES-BINDING PROTEIN-RELATED"/>
    <property type="match status" value="1"/>
</dbReference>
<dbReference type="KEGG" id="gph:GEMMAAP_06920"/>
<dbReference type="Pfam" id="PF09084">
    <property type="entry name" value="NMT1"/>
    <property type="match status" value="1"/>
</dbReference>
<evidence type="ECO:0000259" key="4">
    <source>
        <dbReference type="Pfam" id="PF09084"/>
    </source>
</evidence>
<gene>
    <name evidence="5" type="ORF">GEMMAAP_06920</name>
</gene>
<dbReference type="eggNOG" id="COG0715">
    <property type="taxonomic scope" value="Bacteria"/>
</dbReference>
<keyword evidence="3" id="KW-0732">Signal</keyword>
<organism evidence="5 6">
    <name type="scientific">Gemmatimonas phototrophica</name>
    <dbReference type="NCBI Taxonomy" id="1379270"/>
    <lineage>
        <taxon>Bacteria</taxon>
        <taxon>Pseudomonadati</taxon>
        <taxon>Gemmatimonadota</taxon>
        <taxon>Gemmatimonadia</taxon>
        <taxon>Gemmatimonadales</taxon>
        <taxon>Gemmatimonadaceae</taxon>
        <taxon>Gemmatimonas</taxon>
    </lineage>
</organism>
<dbReference type="Gene3D" id="3.40.190.10">
    <property type="entry name" value="Periplasmic binding protein-like II"/>
    <property type="match status" value="2"/>
</dbReference>
<dbReference type="Proteomes" id="UP000076404">
    <property type="component" value="Chromosome"/>
</dbReference>
<name>A0A143BHY0_9BACT</name>
<reference evidence="5 6" key="2">
    <citation type="journal article" date="2016" name="Environ. Microbiol. Rep.">
        <title>Metagenomic evidence for the presence of phototrophic Gemmatimonadetes bacteria in diverse environments.</title>
        <authorList>
            <person name="Zeng Y."/>
            <person name="Baumbach J."/>
            <person name="Barbosa E.G."/>
            <person name="Azevedo V."/>
            <person name="Zhang C."/>
            <person name="Koblizek M."/>
        </authorList>
    </citation>
    <scope>NUCLEOTIDE SEQUENCE [LARGE SCALE GENOMIC DNA]</scope>
    <source>
        <strain evidence="5 6">AP64</strain>
    </source>
</reference>
<feature type="domain" description="SsuA/THI5-like" evidence="4">
    <location>
        <begin position="61"/>
        <end position="194"/>
    </location>
</feature>
<accession>A0A143BHY0</accession>
<comment type="similarity">
    <text evidence="2">Belongs to the bacterial solute-binding protein SsuA/TauA family.</text>
</comment>
<dbReference type="GO" id="GO:0042597">
    <property type="term" value="C:periplasmic space"/>
    <property type="evidence" value="ECO:0007669"/>
    <property type="project" value="UniProtKB-SubCell"/>
</dbReference>
<evidence type="ECO:0000313" key="5">
    <source>
        <dbReference type="EMBL" id="AMW04649.1"/>
    </source>
</evidence>
<dbReference type="SUPFAM" id="SSF53850">
    <property type="entry name" value="Periplasmic binding protein-like II"/>
    <property type="match status" value="1"/>
</dbReference>
<evidence type="ECO:0000256" key="2">
    <source>
        <dbReference type="ARBA" id="ARBA00010742"/>
    </source>
</evidence>
<keyword evidence="6" id="KW-1185">Reference proteome</keyword>
<protein>
    <recommendedName>
        <fullName evidence="4">SsuA/THI5-like domain-containing protein</fullName>
    </recommendedName>
</protein>
<proteinExistence type="inferred from homology"/>
<dbReference type="STRING" id="1379270.GEMMAAP_06920"/>
<dbReference type="PANTHER" id="PTHR30024:SF47">
    <property type="entry name" value="TAURINE-BINDING PERIPLASMIC PROTEIN"/>
    <property type="match status" value="1"/>
</dbReference>
<dbReference type="AlphaFoldDB" id="A0A143BHY0"/>
<evidence type="ECO:0000256" key="1">
    <source>
        <dbReference type="ARBA" id="ARBA00004418"/>
    </source>
</evidence>
<evidence type="ECO:0000313" key="6">
    <source>
        <dbReference type="Proteomes" id="UP000076404"/>
    </source>
</evidence>
<sequence length="287" mass="31004">MAHELWGGFYPLDIATLEQSSTLELAVVVEEDSDLLFARFAAGAHDAIAASLVDLLRLQQSVQSLRIVGCTDESRGADAVVARSTVGSISELRGRRIGVRPGTFSELLVSRMLATANLSTSDVQLVSVAARNVPEALRNGTVDAAETWEPYLSSVRDPAFRSLFSTAETPGLVIQCVAVRDQVLRTKPGAVREMIARVIAVGTSVMQTPDSVVPRAARALKRDVLSMPPVRGFRWLSLEDNRQLLGANGQPRLLQAATEHVRFLADIGVLRAPLDLPSLITAEFLPQ</sequence>
<evidence type="ECO:0000256" key="3">
    <source>
        <dbReference type="ARBA" id="ARBA00022729"/>
    </source>
</evidence>